<dbReference type="EMBL" id="LAZR01000835">
    <property type="protein sequence ID" value="KKN56678.1"/>
    <property type="molecule type" value="Genomic_DNA"/>
</dbReference>
<sequence>MKIGITIMIIGVLLLIGTMIHLTKNLETETHEELGKCYDRYGSELIDQECIVKVCDNCEEGLFLYGSLGVLSFILIIVGNILMRSFI</sequence>
<keyword evidence="1" id="KW-1133">Transmembrane helix</keyword>
<feature type="transmembrane region" description="Helical" evidence="1">
    <location>
        <begin position="5"/>
        <end position="23"/>
    </location>
</feature>
<feature type="transmembrane region" description="Helical" evidence="1">
    <location>
        <begin position="62"/>
        <end position="83"/>
    </location>
</feature>
<accession>A0A0F9USR8</accession>
<name>A0A0F9USR8_9ZZZZ</name>
<evidence type="ECO:0000256" key="1">
    <source>
        <dbReference type="SAM" id="Phobius"/>
    </source>
</evidence>
<protein>
    <submittedName>
        <fullName evidence="2">Uncharacterized protein</fullName>
    </submittedName>
</protein>
<keyword evidence="1" id="KW-0472">Membrane</keyword>
<keyword evidence="1" id="KW-0812">Transmembrane</keyword>
<proteinExistence type="predicted"/>
<dbReference type="AlphaFoldDB" id="A0A0F9USR8"/>
<evidence type="ECO:0000313" key="2">
    <source>
        <dbReference type="EMBL" id="KKN56678.1"/>
    </source>
</evidence>
<gene>
    <name evidence="2" type="ORF">LCGC14_0569950</name>
</gene>
<reference evidence="2" key="1">
    <citation type="journal article" date="2015" name="Nature">
        <title>Complex archaea that bridge the gap between prokaryotes and eukaryotes.</title>
        <authorList>
            <person name="Spang A."/>
            <person name="Saw J.H."/>
            <person name="Jorgensen S.L."/>
            <person name="Zaremba-Niedzwiedzka K."/>
            <person name="Martijn J."/>
            <person name="Lind A.E."/>
            <person name="van Eijk R."/>
            <person name="Schleper C."/>
            <person name="Guy L."/>
            <person name="Ettema T.J."/>
        </authorList>
    </citation>
    <scope>NUCLEOTIDE SEQUENCE</scope>
</reference>
<comment type="caution">
    <text evidence="2">The sequence shown here is derived from an EMBL/GenBank/DDBJ whole genome shotgun (WGS) entry which is preliminary data.</text>
</comment>
<organism evidence="2">
    <name type="scientific">marine sediment metagenome</name>
    <dbReference type="NCBI Taxonomy" id="412755"/>
    <lineage>
        <taxon>unclassified sequences</taxon>
        <taxon>metagenomes</taxon>
        <taxon>ecological metagenomes</taxon>
    </lineage>
</organism>